<sequence length="364" mass="39451">MRRAGLGTGPAKQADFLRAIADAAPRDLTALYWYARVTLLTDVANLATFDEVFDAWFRHPAALTRVPSPRDAEGELPAHRGPGGSELSTMDTRPGGGTAASALATTGHRTFAGARQPDLMRALREAWPRCLPVIPSRRRRPAPAGRRLDMPRIWRQARRDGGEITRLRWTARPSHPRRLLLLVDVSGSLKLHTPDLLRLAHTAMGDRTEVFTFGTRLTRITAALTGGVDAALAAVSRIVRDADGGTAIGVSLHRFLANPRHLALARGALIVVISDGLERGDCAPMVAATARLSRLGHRLIWWSPLACSPAYRPVTRGMAGVLTHLDHLGGVRDLATGLAEVGRIPTIVAGPRRAAYRRWKGSVE</sequence>
<accession>A0A8J4E208</accession>
<feature type="compositionally biased region" description="Basic and acidic residues" evidence="1">
    <location>
        <begin position="68"/>
        <end position="78"/>
    </location>
</feature>
<evidence type="ECO:0000256" key="1">
    <source>
        <dbReference type="SAM" id="MobiDB-lite"/>
    </source>
</evidence>
<keyword evidence="3" id="KW-1185">Reference proteome</keyword>
<evidence type="ECO:0000313" key="2">
    <source>
        <dbReference type="EMBL" id="GIJ58539.1"/>
    </source>
</evidence>
<gene>
    <name evidence="2" type="ORF">Vau01_060550</name>
</gene>
<protein>
    <recommendedName>
        <fullName evidence="4">VWFA domain-containing protein</fullName>
    </recommendedName>
</protein>
<feature type="region of interest" description="Disordered" evidence="1">
    <location>
        <begin position="67"/>
        <end position="97"/>
    </location>
</feature>
<dbReference type="PANTHER" id="PTHR39338">
    <property type="entry name" value="BLL5662 PROTEIN-RELATED"/>
    <property type="match status" value="1"/>
</dbReference>
<evidence type="ECO:0000313" key="3">
    <source>
        <dbReference type="Proteomes" id="UP000612585"/>
    </source>
</evidence>
<dbReference type="AlphaFoldDB" id="A0A8J4E208"/>
<organism evidence="2 3">
    <name type="scientific">Virgisporangium aurantiacum</name>
    <dbReference type="NCBI Taxonomy" id="175570"/>
    <lineage>
        <taxon>Bacteria</taxon>
        <taxon>Bacillati</taxon>
        <taxon>Actinomycetota</taxon>
        <taxon>Actinomycetes</taxon>
        <taxon>Micromonosporales</taxon>
        <taxon>Micromonosporaceae</taxon>
        <taxon>Virgisporangium</taxon>
    </lineage>
</organism>
<dbReference type="RefSeq" id="WP_203999469.1">
    <property type="nucleotide sequence ID" value="NZ_BOPG01000037.1"/>
</dbReference>
<comment type="caution">
    <text evidence="2">The sequence shown here is derived from an EMBL/GenBank/DDBJ whole genome shotgun (WGS) entry which is preliminary data.</text>
</comment>
<dbReference type="Gene3D" id="3.40.50.410">
    <property type="entry name" value="von Willebrand factor, type A domain"/>
    <property type="match status" value="1"/>
</dbReference>
<dbReference type="InterPro" id="IPR036465">
    <property type="entry name" value="vWFA_dom_sf"/>
</dbReference>
<dbReference type="CDD" id="cd00198">
    <property type="entry name" value="vWFA"/>
    <property type="match status" value="1"/>
</dbReference>
<dbReference type="InterPro" id="IPR008912">
    <property type="entry name" value="Uncharacterised_CoxE"/>
</dbReference>
<reference evidence="2" key="1">
    <citation type="submission" date="2021-01" db="EMBL/GenBank/DDBJ databases">
        <title>Whole genome shotgun sequence of Virgisporangium aurantiacum NBRC 16421.</title>
        <authorList>
            <person name="Komaki H."/>
            <person name="Tamura T."/>
        </authorList>
    </citation>
    <scope>NUCLEOTIDE SEQUENCE</scope>
    <source>
        <strain evidence="2">NBRC 16421</strain>
    </source>
</reference>
<dbReference type="Pfam" id="PF05762">
    <property type="entry name" value="VWA_CoxE"/>
    <property type="match status" value="1"/>
</dbReference>
<evidence type="ECO:0008006" key="4">
    <source>
        <dbReference type="Google" id="ProtNLM"/>
    </source>
</evidence>
<proteinExistence type="predicted"/>
<dbReference type="PANTHER" id="PTHR39338:SF6">
    <property type="entry name" value="BLL5662 PROTEIN"/>
    <property type="match status" value="1"/>
</dbReference>
<name>A0A8J4E208_9ACTN</name>
<dbReference type="Proteomes" id="UP000612585">
    <property type="component" value="Unassembled WGS sequence"/>
</dbReference>
<dbReference type="SUPFAM" id="SSF53300">
    <property type="entry name" value="vWA-like"/>
    <property type="match status" value="1"/>
</dbReference>
<dbReference type="EMBL" id="BOPG01000037">
    <property type="protein sequence ID" value="GIJ58539.1"/>
    <property type="molecule type" value="Genomic_DNA"/>
</dbReference>